<feature type="compositionally biased region" description="Basic and acidic residues" evidence="1">
    <location>
        <begin position="187"/>
        <end position="199"/>
    </location>
</feature>
<accession>L9Y451</accession>
<dbReference type="InterPro" id="IPR055519">
    <property type="entry name" value="DUF7093"/>
</dbReference>
<feature type="compositionally biased region" description="Acidic residues" evidence="1">
    <location>
        <begin position="290"/>
        <end position="300"/>
    </location>
</feature>
<gene>
    <name evidence="2" type="ORF">C489_07265</name>
</gene>
<feature type="compositionally biased region" description="Low complexity" evidence="1">
    <location>
        <begin position="260"/>
        <end position="277"/>
    </location>
</feature>
<sequence>MVLRCSLLGHDFGESEIEREREERGSEVVVTVQEYEECVRCGERSVISENTEVTSLTAGTDTRDSLPDEPETEPPEPPVDAPDDAAAGEPDADAGFTDADADDGIELSDGDDAEFIDADDTASDADETETPQPDPSPNAAEPEPTAADADVAAADATADADEIDLPTDENGEPVTDDGEILEDDEPSADRDRDRDHGEWPDSSDVGPPVGAESTPADWPDDPVETDSEAESAVEATDANPAEVDDDAILLDDDGPTSAVGAAGDDTTDGTAAAATDARSVTAEPPAADQVDADVDSDPDADSGTGIERAASAPTPAESGGAPAGDVPTEFYCPRCDYVAAGDRGSLRTGDICPDCRKGYLSERERQR</sequence>
<feature type="compositionally biased region" description="Acidic residues" evidence="1">
    <location>
        <begin position="242"/>
        <end position="254"/>
    </location>
</feature>
<feature type="region of interest" description="Disordered" evidence="1">
    <location>
        <begin position="46"/>
        <end position="326"/>
    </location>
</feature>
<feature type="compositionally biased region" description="Acidic residues" evidence="1">
    <location>
        <begin position="218"/>
        <end position="231"/>
    </location>
</feature>
<evidence type="ECO:0000313" key="2">
    <source>
        <dbReference type="EMBL" id="ELY68482.1"/>
    </source>
</evidence>
<dbReference type="Pfam" id="PF23373">
    <property type="entry name" value="DUF7093"/>
    <property type="match status" value="1"/>
</dbReference>
<evidence type="ECO:0000313" key="3">
    <source>
        <dbReference type="Proteomes" id="UP000011632"/>
    </source>
</evidence>
<dbReference type="RefSeq" id="WP_006430525.1">
    <property type="nucleotide sequence ID" value="NZ_AOID01000022.1"/>
</dbReference>
<keyword evidence="3" id="KW-1185">Reference proteome</keyword>
<feature type="compositionally biased region" description="Low complexity" evidence="1">
    <location>
        <begin position="84"/>
        <end position="98"/>
    </location>
</feature>
<evidence type="ECO:0000256" key="1">
    <source>
        <dbReference type="SAM" id="MobiDB-lite"/>
    </source>
</evidence>
<comment type="caution">
    <text evidence="2">The sequence shown here is derived from an EMBL/GenBank/DDBJ whole genome shotgun (WGS) entry which is preliminary data.</text>
</comment>
<feature type="compositionally biased region" description="Acidic residues" evidence="1">
    <location>
        <begin position="158"/>
        <end position="186"/>
    </location>
</feature>
<feature type="compositionally biased region" description="Low complexity" evidence="1">
    <location>
        <begin position="139"/>
        <end position="157"/>
    </location>
</feature>
<feature type="compositionally biased region" description="Polar residues" evidence="1">
    <location>
        <begin position="47"/>
        <end position="60"/>
    </location>
</feature>
<dbReference type="OrthoDB" id="205650at2157"/>
<dbReference type="Proteomes" id="UP000011632">
    <property type="component" value="Unassembled WGS sequence"/>
</dbReference>
<dbReference type="STRING" id="1227496.C489_07265"/>
<name>L9Y451_9EURY</name>
<dbReference type="PATRIC" id="fig|1227496.3.peg.1470"/>
<reference evidence="2 3" key="1">
    <citation type="journal article" date="2014" name="PLoS Genet.">
        <title>Phylogenetically driven sequencing of extremely halophilic archaea reveals strategies for static and dynamic osmo-response.</title>
        <authorList>
            <person name="Becker E.A."/>
            <person name="Seitzer P.M."/>
            <person name="Tritt A."/>
            <person name="Larsen D."/>
            <person name="Krusor M."/>
            <person name="Yao A.I."/>
            <person name="Wu D."/>
            <person name="Madern D."/>
            <person name="Eisen J.A."/>
            <person name="Darling A.E."/>
            <person name="Facciotti M.T."/>
        </authorList>
    </citation>
    <scope>NUCLEOTIDE SEQUENCE [LARGE SCALE GENOMIC DNA]</scope>
    <source>
        <strain evidence="2 3">JCM 10478</strain>
    </source>
</reference>
<dbReference type="AlphaFoldDB" id="L9Y451"/>
<feature type="compositionally biased region" description="Acidic residues" evidence="1">
    <location>
        <begin position="99"/>
        <end position="129"/>
    </location>
</feature>
<proteinExistence type="predicted"/>
<protein>
    <submittedName>
        <fullName evidence="2">Uncharacterized protein</fullName>
    </submittedName>
</protein>
<dbReference type="EMBL" id="AOID01000022">
    <property type="protein sequence ID" value="ELY68482.1"/>
    <property type="molecule type" value="Genomic_DNA"/>
</dbReference>
<organism evidence="2 3">
    <name type="scientific">Natrinema versiforme JCM 10478</name>
    <dbReference type="NCBI Taxonomy" id="1227496"/>
    <lineage>
        <taxon>Archaea</taxon>
        <taxon>Methanobacteriati</taxon>
        <taxon>Methanobacteriota</taxon>
        <taxon>Stenosarchaea group</taxon>
        <taxon>Halobacteria</taxon>
        <taxon>Halobacteriales</taxon>
        <taxon>Natrialbaceae</taxon>
        <taxon>Natrinema</taxon>
    </lineage>
</organism>